<dbReference type="InterPro" id="IPR050493">
    <property type="entry name" value="FAD-dep_Monooxygenase_BioMet"/>
</dbReference>
<dbReference type="EMBL" id="GL629794">
    <property type="protein sequence ID" value="EFX01526.1"/>
    <property type="molecule type" value="Genomic_DNA"/>
</dbReference>
<dbReference type="Pfam" id="PF01494">
    <property type="entry name" value="FAD_binding_3"/>
    <property type="match status" value="1"/>
</dbReference>
<keyword evidence="4" id="KW-0560">Oxidoreductase</keyword>
<evidence type="ECO:0000256" key="3">
    <source>
        <dbReference type="ARBA" id="ARBA00022827"/>
    </source>
</evidence>
<evidence type="ECO:0000256" key="2">
    <source>
        <dbReference type="ARBA" id="ARBA00022630"/>
    </source>
</evidence>
<reference evidence="7 8" key="1">
    <citation type="journal article" date="2011" name="Proc. Natl. Acad. Sci. U.S.A.">
        <title>Genome and transcriptome analyses of the mountain pine beetle-fungal symbiont Grosmannia clavigera, a lodgepole pine pathogen.</title>
        <authorList>
            <person name="DiGuistini S."/>
            <person name="Wang Y."/>
            <person name="Liao N.Y."/>
            <person name="Taylor G."/>
            <person name="Tanguay P."/>
            <person name="Feau N."/>
            <person name="Henrissat B."/>
            <person name="Chan S.K."/>
            <person name="Hesse-Orce U."/>
            <person name="Alamouti S.M."/>
            <person name="Tsui C.K.M."/>
            <person name="Docking R.T."/>
            <person name="Levasseur A."/>
            <person name="Haridas S."/>
            <person name="Robertson G."/>
            <person name="Birol I."/>
            <person name="Holt R.A."/>
            <person name="Marra M.A."/>
            <person name="Hamelin R.C."/>
            <person name="Hirst M."/>
            <person name="Jones S.J.M."/>
            <person name="Bohlmann J."/>
            <person name="Breuil C."/>
        </authorList>
    </citation>
    <scope>NUCLEOTIDE SEQUENCE [LARGE SCALE GENOMIC DNA]</scope>
    <source>
        <strain evidence="8">kw1407 / UAMH 11150</strain>
    </source>
</reference>
<dbReference type="Proteomes" id="UP000007796">
    <property type="component" value="Unassembled WGS sequence"/>
</dbReference>
<proteinExistence type="inferred from homology"/>
<organism evidence="8">
    <name type="scientific">Grosmannia clavigera (strain kw1407 / UAMH 11150)</name>
    <name type="common">Blue stain fungus</name>
    <name type="synonym">Graphiocladiella clavigera</name>
    <dbReference type="NCBI Taxonomy" id="655863"/>
    <lineage>
        <taxon>Eukaryota</taxon>
        <taxon>Fungi</taxon>
        <taxon>Dikarya</taxon>
        <taxon>Ascomycota</taxon>
        <taxon>Pezizomycotina</taxon>
        <taxon>Sordariomycetes</taxon>
        <taxon>Sordariomycetidae</taxon>
        <taxon>Ophiostomatales</taxon>
        <taxon>Ophiostomataceae</taxon>
        <taxon>Leptographium</taxon>
    </lineage>
</organism>
<dbReference type="RefSeq" id="XP_014171008.1">
    <property type="nucleotide sequence ID" value="XM_014315533.1"/>
</dbReference>
<gene>
    <name evidence="7" type="ORF">CMQ_6468</name>
</gene>
<keyword evidence="5" id="KW-0503">Monooxygenase</keyword>
<name>F0XLC3_GROCL</name>
<dbReference type="HOGENOM" id="CLU_009665_19_0_1"/>
<dbReference type="PANTHER" id="PTHR13789:SF215">
    <property type="entry name" value="FAD-BINDING DOMAIN-CONTAINING PROTEIN-RELATED"/>
    <property type="match status" value="1"/>
</dbReference>
<keyword evidence="2" id="KW-0285">Flavoprotein</keyword>
<evidence type="ECO:0000313" key="8">
    <source>
        <dbReference type="Proteomes" id="UP000007796"/>
    </source>
</evidence>
<evidence type="ECO:0000259" key="6">
    <source>
        <dbReference type="Pfam" id="PF01494"/>
    </source>
</evidence>
<keyword evidence="3" id="KW-0274">FAD</keyword>
<dbReference type="SUPFAM" id="SSF51905">
    <property type="entry name" value="FAD/NAD(P)-binding domain"/>
    <property type="match status" value="1"/>
</dbReference>
<dbReference type="GeneID" id="25979904"/>
<dbReference type="InterPro" id="IPR036188">
    <property type="entry name" value="FAD/NAD-bd_sf"/>
</dbReference>
<dbReference type="GO" id="GO:0071949">
    <property type="term" value="F:FAD binding"/>
    <property type="evidence" value="ECO:0007669"/>
    <property type="project" value="InterPro"/>
</dbReference>
<evidence type="ECO:0000256" key="1">
    <source>
        <dbReference type="ARBA" id="ARBA00007992"/>
    </source>
</evidence>
<dbReference type="GO" id="GO:0004497">
    <property type="term" value="F:monooxygenase activity"/>
    <property type="evidence" value="ECO:0007669"/>
    <property type="project" value="UniProtKB-KW"/>
</dbReference>
<comment type="similarity">
    <text evidence="1">Belongs to the paxM FAD-dependent monooxygenase family.</text>
</comment>
<dbReference type="Gene3D" id="3.50.50.60">
    <property type="entry name" value="FAD/NAD(P)-binding domain"/>
    <property type="match status" value="1"/>
</dbReference>
<dbReference type="PRINTS" id="PR00420">
    <property type="entry name" value="RNGMNOXGNASE"/>
</dbReference>
<evidence type="ECO:0000256" key="5">
    <source>
        <dbReference type="ARBA" id="ARBA00023033"/>
    </source>
</evidence>
<evidence type="ECO:0000313" key="7">
    <source>
        <dbReference type="EMBL" id="EFX01526.1"/>
    </source>
</evidence>
<dbReference type="InParanoid" id="F0XLC3"/>
<accession>F0XLC3</accession>
<sequence>MEIIIVGAGITGLSAGIALRTAGHTVTILEQSSLLQETGAAISIAPNATPVLRSWGFDLAKSRMVGIKTGSILNGSNMQMVVPKYYENIENNYGFPIYSVHRVDLHDQLKSLAVGEAGPGQPCKLHVRAAVVDYVSCASNESTLSPALAEKVHKDAVHAKVTTADGTVWRADMLVAANGVHSTAREHVSISDEIPASDTGWATMRWLAPTGSLLSDPDTAYLVEEFTQSNEVQNLFYLSQSFESESITEDFQAGIEPSMVMDYAKKEFSVALQTVLVKARDVKFWKLSKPKAVVKPSRILQ</sequence>
<keyword evidence="8" id="KW-1185">Reference proteome</keyword>
<evidence type="ECO:0000256" key="4">
    <source>
        <dbReference type="ARBA" id="ARBA00023002"/>
    </source>
</evidence>
<feature type="domain" description="FAD-binding" evidence="6">
    <location>
        <begin position="2"/>
        <end position="208"/>
    </location>
</feature>
<dbReference type="PANTHER" id="PTHR13789">
    <property type="entry name" value="MONOOXYGENASE"/>
    <property type="match status" value="1"/>
</dbReference>
<protein>
    <submittedName>
        <fullName evidence="7">Salicylate hydroxylase</fullName>
    </submittedName>
</protein>
<dbReference type="STRING" id="655863.F0XLC3"/>
<dbReference type="eggNOG" id="KOG2614">
    <property type="taxonomic scope" value="Eukaryota"/>
</dbReference>
<dbReference type="InterPro" id="IPR002938">
    <property type="entry name" value="FAD-bd"/>
</dbReference>
<dbReference type="OrthoDB" id="9993796at2759"/>
<dbReference type="AlphaFoldDB" id="F0XLC3"/>